<gene>
    <name evidence="5" type="ORF">BHAP_2210</name>
</gene>
<accession>A0A261FS49</accession>
<evidence type="ECO:0000256" key="1">
    <source>
        <dbReference type="ARBA" id="ARBA00008520"/>
    </source>
</evidence>
<dbReference type="GO" id="GO:0042956">
    <property type="term" value="P:maltodextrin transmembrane transport"/>
    <property type="evidence" value="ECO:0007669"/>
    <property type="project" value="TreeGrafter"/>
</dbReference>
<keyword evidence="6" id="KW-1185">Reference proteome</keyword>
<name>A0A261FS49_9BIFI</name>
<dbReference type="PROSITE" id="PS51257">
    <property type="entry name" value="PROKAR_LIPOPROTEIN"/>
    <property type="match status" value="1"/>
</dbReference>
<dbReference type="PANTHER" id="PTHR30061">
    <property type="entry name" value="MALTOSE-BINDING PERIPLASMIC PROTEIN"/>
    <property type="match status" value="1"/>
</dbReference>
<feature type="chain" id="PRO_5039055968" evidence="4">
    <location>
        <begin position="26"/>
        <end position="426"/>
    </location>
</feature>
<comment type="similarity">
    <text evidence="1">Belongs to the bacterial solute-binding protein 1 family.</text>
</comment>
<dbReference type="Proteomes" id="UP000216074">
    <property type="component" value="Unassembled WGS sequence"/>
</dbReference>
<proteinExistence type="inferred from homology"/>
<comment type="caution">
    <text evidence="5">The sequence shown here is derived from an EMBL/GenBank/DDBJ whole genome shotgun (WGS) entry which is preliminary data.</text>
</comment>
<dbReference type="GO" id="GO:0015768">
    <property type="term" value="P:maltose transport"/>
    <property type="evidence" value="ECO:0007669"/>
    <property type="project" value="TreeGrafter"/>
</dbReference>
<protein>
    <submittedName>
        <fullName evidence="5">Sugar ABC transporter substrate-binding protein</fullName>
    </submittedName>
</protein>
<dbReference type="CDD" id="cd13585">
    <property type="entry name" value="PBP2_TMBP_like"/>
    <property type="match status" value="1"/>
</dbReference>
<dbReference type="GO" id="GO:0055052">
    <property type="term" value="C:ATP-binding cassette (ABC) transporter complex, substrate-binding subunit-containing"/>
    <property type="evidence" value="ECO:0007669"/>
    <property type="project" value="TreeGrafter"/>
</dbReference>
<evidence type="ECO:0000256" key="2">
    <source>
        <dbReference type="ARBA" id="ARBA00022448"/>
    </source>
</evidence>
<keyword evidence="2" id="KW-0813">Transport</keyword>
<dbReference type="OrthoDB" id="4289620at2"/>
<dbReference type="InterPro" id="IPR006059">
    <property type="entry name" value="SBP"/>
</dbReference>
<evidence type="ECO:0000256" key="4">
    <source>
        <dbReference type="SAM" id="SignalP"/>
    </source>
</evidence>
<evidence type="ECO:0000256" key="3">
    <source>
        <dbReference type="ARBA" id="ARBA00022729"/>
    </source>
</evidence>
<evidence type="ECO:0000313" key="5">
    <source>
        <dbReference type="EMBL" id="OZG61979.1"/>
    </source>
</evidence>
<dbReference type="RefSeq" id="WP_158216482.1">
    <property type="nucleotide sequence ID" value="NZ_MWWY01000054.1"/>
</dbReference>
<evidence type="ECO:0000313" key="6">
    <source>
        <dbReference type="Proteomes" id="UP000216074"/>
    </source>
</evidence>
<dbReference type="EMBL" id="MWWY01000054">
    <property type="protein sequence ID" value="OZG61979.1"/>
    <property type="molecule type" value="Genomic_DNA"/>
</dbReference>
<reference evidence="5 6" key="1">
    <citation type="journal article" date="2017" name="BMC Genomics">
        <title>Comparative genomic and phylogenomic analyses of the Bifidobacteriaceae family.</title>
        <authorList>
            <person name="Lugli G.A."/>
            <person name="Milani C."/>
            <person name="Turroni F."/>
            <person name="Duranti S."/>
            <person name="Mancabelli L."/>
            <person name="Mangifesta M."/>
            <person name="Ferrario C."/>
            <person name="Modesto M."/>
            <person name="Mattarelli P."/>
            <person name="Jiri K."/>
            <person name="van Sinderen D."/>
            <person name="Ventura M."/>
        </authorList>
    </citation>
    <scope>NUCLEOTIDE SEQUENCE [LARGE SCALE GENOMIC DNA]</scope>
    <source>
        <strain evidence="5 6">DSM 100202</strain>
    </source>
</reference>
<dbReference type="AlphaFoldDB" id="A0A261FS49"/>
<sequence length="426" mass="47029">MRSLHPYIVKAAAVISCAALMTTLAACGNTSGSSGSQSIRFQTWNLKNDKYTPYFENLIAAFEKENPGTHIEWIDQPADGYDDKLSTDASAGQLPDVVNVEPSQAYVLAKAGAIMNISKEDPDAEKLYTESSLSGVHYKGHGFEEGDYGYPWYINVSMAYIDTSLFSKCGLDPNDYPKTMTDLLNQASTLHANCPDDYMLSGIPRYLSTFAMYGVDTMNADGTEYTFNNTKGVEFLDRYIDLFREGAIPQSALNPSSQANINYQGHIAYMEGNAYSVDDYKTNAPDIVDKLKVIPQATNTTPTLWEHMMVVSRTTKNKELSYKFARYVTNADNQLEFAKQAHVFPSAKGVIDDPSFKPTDDSLQSEAIRVAIQQINDGKVSNNPPSFAEATGENYLADQIGKAFQGQITAKEALDSSVKYANERLK</sequence>
<dbReference type="GO" id="GO:1901982">
    <property type="term" value="F:maltose binding"/>
    <property type="evidence" value="ECO:0007669"/>
    <property type="project" value="TreeGrafter"/>
</dbReference>
<keyword evidence="3 4" id="KW-0732">Signal</keyword>
<dbReference type="PANTHER" id="PTHR30061:SF50">
    <property type="entry name" value="MALTOSE_MALTODEXTRIN-BINDING PERIPLASMIC PROTEIN"/>
    <property type="match status" value="1"/>
</dbReference>
<dbReference type="Gene3D" id="3.40.190.10">
    <property type="entry name" value="Periplasmic binding protein-like II"/>
    <property type="match status" value="1"/>
</dbReference>
<organism evidence="5 6">
    <name type="scientific">Bifidobacterium hapali</name>
    <dbReference type="NCBI Taxonomy" id="1630172"/>
    <lineage>
        <taxon>Bacteria</taxon>
        <taxon>Bacillati</taxon>
        <taxon>Actinomycetota</taxon>
        <taxon>Actinomycetes</taxon>
        <taxon>Bifidobacteriales</taxon>
        <taxon>Bifidobacteriaceae</taxon>
        <taxon>Bifidobacterium</taxon>
    </lineage>
</organism>
<feature type="signal peptide" evidence="4">
    <location>
        <begin position="1"/>
        <end position="25"/>
    </location>
</feature>
<dbReference type="SUPFAM" id="SSF53850">
    <property type="entry name" value="Periplasmic binding protein-like II"/>
    <property type="match status" value="1"/>
</dbReference>
<dbReference type="Pfam" id="PF01547">
    <property type="entry name" value="SBP_bac_1"/>
    <property type="match status" value="1"/>
</dbReference>